<gene>
    <name evidence="2" type="ORF">NA57DRAFT_71902</name>
</gene>
<dbReference type="Proteomes" id="UP000799772">
    <property type="component" value="Unassembled WGS sequence"/>
</dbReference>
<reference evidence="2" key="1">
    <citation type="journal article" date="2020" name="Stud. Mycol.">
        <title>101 Dothideomycetes genomes: a test case for predicting lifestyles and emergence of pathogens.</title>
        <authorList>
            <person name="Haridas S."/>
            <person name="Albert R."/>
            <person name="Binder M."/>
            <person name="Bloem J."/>
            <person name="Labutti K."/>
            <person name="Salamov A."/>
            <person name="Andreopoulos B."/>
            <person name="Baker S."/>
            <person name="Barry K."/>
            <person name="Bills G."/>
            <person name="Bluhm B."/>
            <person name="Cannon C."/>
            <person name="Castanera R."/>
            <person name="Culley D."/>
            <person name="Daum C."/>
            <person name="Ezra D."/>
            <person name="Gonzalez J."/>
            <person name="Henrissat B."/>
            <person name="Kuo A."/>
            <person name="Liang C."/>
            <person name="Lipzen A."/>
            <person name="Lutzoni F."/>
            <person name="Magnuson J."/>
            <person name="Mondo S."/>
            <person name="Nolan M."/>
            <person name="Ohm R."/>
            <person name="Pangilinan J."/>
            <person name="Park H.-J."/>
            <person name="Ramirez L."/>
            <person name="Alfaro M."/>
            <person name="Sun H."/>
            <person name="Tritt A."/>
            <person name="Yoshinaga Y."/>
            <person name="Zwiers L.-H."/>
            <person name="Turgeon B."/>
            <person name="Goodwin S."/>
            <person name="Spatafora J."/>
            <person name="Crous P."/>
            <person name="Grigoriev I."/>
        </authorList>
    </citation>
    <scope>NUCLEOTIDE SEQUENCE</scope>
    <source>
        <strain evidence="2">CBS 133067</strain>
    </source>
</reference>
<dbReference type="OrthoDB" id="2147163at2759"/>
<dbReference type="EMBL" id="ML978122">
    <property type="protein sequence ID" value="KAF2102917.1"/>
    <property type="molecule type" value="Genomic_DNA"/>
</dbReference>
<dbReference type="InterPro" id="IPR029058">
    <property type="entry name" value="AB_hydrolase_fold"/>
</dbReference>
<keyword evidence="3" id="KW-1185">Reference proteome</keyword>
<dbReference type="Gene3D" id="3.40.50.1820">
    <property type="entry name" value="alpha/beta hydrolase"/>
    <property type="match status" value="1"/>
</dbReference>
<evidence type="ECO:0000259" key="1">
    <source>
        <dbReference type="Pfam" id="PF01738"/>
    </source>
</evidence>
<feature type="domain" description="Dienelactone hydrolase" evidence="1">
    <location>
        <begin position="46"/>
        <end position="251"/>
    </location>
</feature>
<dbReference type="SUPFAM" id="SSF53474">
    <property type="entry name" value="alpha/beta-Hydrolases"/>
    <property type="match status" value="1"/>
</dbReference>
<organism evidence="2 3">
    <name type="scientific">Rhizodiscina lignyota</name>
    <dbReference type="NCBI Taxonomy" id="1504668"/>
    <lineage>
        <taxon>Eukaryota</taxon>
        <taxon>Fungi</taxon>
        <taxon>Dikarya</taxon>
        <taxon>Ascomycota</taxon>
        <taxon>Pezizomycotina</taxon>
        <taxon>Dothideomycetes</taxon>
        <taxon>Pleosporomycetidae</taxon>
        <taxon>Aulographales</taxon>
        <taxon>Rhizodiscinaceae</taxon>
        <taxon>Rhizodiscina</taxon>
    </lineage>
</organism>
<comment type="caution">
    <text evidence="2">The sequence shown here is derived from an EMBL/GenBank/DDBJ whole genome shotgun (WGS) entry which is preliminary data.</text>
</comment>
<accession>A0A9P4IR00</accession>
<protein>
    <submittedName>
        <fullName evidence="2">Alpha/beta-hydrolase</fullName>
    </submittedName>
</protein>
<name>A0A9P4IR00_9PEZI</name>
<dbReference type="GO" id="GO:0016787">
    <property type="term" value="F:hydrolase activity"/>
    <property type="evidence" value="ECO:0007669"/>
    <property type="project" value="InterPro"/>
</dbReference>
<dbReference type="InterPro" id="IPR002925">
    <property type="entry name" value="Dienelactn_hydro"/>
</dbReference>
<dbReference type="PANTHER" id="PTHR47668">
    <property type="entry name" value="DIENELACTONE HYDROLASE FAMILY PROTEIN (AFU_ORTHOLOGUE AFUA_6G01940)"/>
    <property type="match status" value="1"/>
</dbReference>
<proteinExistence type="predicted"/>
<dbReference type="PANTHER" id="PTHR47668:SF1">
    <property type="entry name" value="DIENELACTONE HYDROLASE DOMAIN-CONTAINING PROTEIN-RELATED"/>
    <property type="match status" value="1"/>
</dbReference>
<evidence type="ECO:0000313" key="2">
    <source>
        <dbReference type="EMBL" id="KAF2102917.1"/>
    </source>
</evidence>
<sequence length="253" mass="28021">MAEQSEVNEQCCTLPPFKSDYVPVGKRFTLQIEGQDDLEVYETGDPDAKQALVAIHDIFGLHSNTLQGADYLAQLRGYRIVIPDFFRGKGWDINDIPPKAGRPALNAWVQEVGSWEKVQPGLIATVENARRLGAASIGAYGFCFGAKKLVQGAHLKLFKCMGFIHPTNFQPEDADNVDVPIALLPSQGEDPKAMDAFYGKIQTKPIADASVRQDFLDVHHGFASARSNWADPKLANRAREAYQVLDAFFQRNL</sequence>
<dbReference type="Pfam" id="PF01738">
    <property type="entry name" value="DLH"/>
    <property type="match status" value="1"/>
</dbReference>
<evidence type="ECO:0000313" key="3">
    <source>
        <dbReference type="Proteomes" id="UP000799772"/>
    </source>
</evidence>
<dbReference type="AlphaFoldDB" id="A0A9P4IR00"/>